<dbReference type="EMBL" id="PYYB01000001">
    <property type="protein sequence ID" value="PTL58718.1"/>
    <property type="molecule type" value="Genomic_DNA"/>
</dbReference>
<evidence type="ECO:0000313" key="2">
    <source>
        <dbReference type="EMBL" id="PTL58718.1"/>
    </source>
</evidence>
<dbReference type="InterPro" id="IPR002725">
    <property type="entry name" value="YgjP-like_metallopeptidase"/>
</dbReference>
<dbReference type="Pfam" id="PF01863">
    <property type="entry name" value="YgjP-like"/>
    <property type="match status" value="1"/>
</dbReference>
<sequence length="224" mass="25700">MASRPSHDIPYTIRRSPRARRVRVTVDPREGVEVVLPARAREAEAERAIVELRPWIERRLAEQAALLARFERPPGVVPYLGFDLWLREEPGRTRVHRRGDVLLVPPAAAGQRDALERWYRRAARGEIGPRVDAAATRLGRTVTRLTIRDQKTRWGSCTSDGALSFNWRLLLAPEPVLDYVIWHEACHLVEMNHGPRFWALVARHCPGYREPQRWLKANGAGLHL</sequence>
<gene>
    <name evidence="2" type="ORF">C7Y72_03165</name>
</gene>
<comment type="caution">
    <text evidence="2">The sequence shown here is derived from an EMBL/GenBank/DDBJ whole genome shotgun (WGS) entry which is preliminary data.</text>
</comment>
<accession>A0A2T4UHM1</accession>
<dbReference type="Gene3D" id="3.30.2010.10">
    <property type="entry name" value="Metalloproteases ('zincins'), catalytic domain"/>
    <property type="match status" value="1"/>
</dbReference>
<dbReference type="OrthoDB" id="9811177at2"/>
<dbReference type="RefSeq" id="WP_107567155.1">
    <property type="nucleotide sequence ID" value="NZ_PYYB01000001.1"/>
</dbReference>
<evidence type="ECO:0000313" key="3">
    <source>
        <dbReference type="Proteomes" id="UP000240739"/>
    </source>
</evidence>
<dbReference type="PANTHER" id="PTHR30399">
    <property type="entry name" value="UNCHARACTERIZED PROTEIN YGJP"/>
    <property type="match status" value="1"/>
</dbReference>
<feature type="domain" description="YgjP-like metallopeptidase" evidence="1">
    <location>
        <begin position="20"/>
        <end position="217"/>
    </location>
</feature>
<proteinExistence type="predicted"/>
<name>A0A2T4UHM1_9ACTN</name>
<reference evidence="2 3" key="1">
    <citation type="submission" date="2018-03" db="EMBL/GenBank/DDBJ databases">
        <title>Aquarubrobacter algicola gen. nov., sp. nov., a novel actinobacterium isolated from shallow eutrophic lake during the end of cyanobacterial harmful algal blooms.</title>
        <authorList>
            <person name="Chun S.J."/>
        </authorList>
    </citation>
    <scope>NUCLEOTIDE SEQUENCE [LARGE SCALE GENOMIC DNA]</scope>
    <source>
        <strain evidence="2 3">Seoho-28</strain>
    </source>
</reference>
<dbReference type="PANTHER" id="PTHR30399:SF1">
    <property type="entry name" value="UTP PYROPHOSPHATASE"/>
    <property type="match status" value="1"/>
</dbReference>
<organism evidence="2 3">
    <name type="scientific">Paraconexibacter algicola</name>
    <dbReference type="NCBI Taxonomy" id="2133960"/>
    <lineage>
        <taxon>Bacteria</taxon>
        <taxon>Bacillati</taxon>
        <taxon>Actinomycetota</taxon>
        <taxon>Thermoleophilia</taxon>
        <taxon>Solirubrobacterales</taxon>
        <taxon>Paraconexibacteraceae</taxon>
        <taxon>Paraconexibacter</taxon>
    </lineage>
</organism>
<keyword evidence="3" id="KW-1185">Reference proteome</keyword>
<protein>
    <submittedName>
        <fullName evidence="2">M48 family peptidase</fullName>
    </submittedName>
</protein>
<dbReference type="Proteomes" id="UP000240739">
    <property type="component" value="Unassembled WGS sequence"/>
</dbReference>
<dbReference type="AlphaFoldDB" id="A0A2T4UHM1"/>
<dbReference type="CDD" id="cd07344">
    <property type="entry name" value="M48_yhfN_like"/>
    <property type="match status" value="1"/>
</dbReference>
<evidence type="ECO:0000259" key="1">
    <source>
        <dbReference type="Pfam" id="PF01863"/>
    </source>
</evidence>
<dbReference type="InterPro" id="IPR053136">
    <property type="entry name" value="UTP_pyrophosphatase-like"/>
</dbReference>